<protein>
    <submittedName>
        <fullName evidence="1">Uncharacterized protein</fullName>
    </submittedName>
</protein>
<organism evidence="1 2">
    <name type="scientific">Candidatus Uhrbacteria bacterium RIFCSPLOWO2_01_FULL_53_9</name>
    <dbReference type="NCBI Taxonomy" id="1802403"/>
    <lineage>
        <taxon>Bacteria</taxon>
        <taxon>Candidatus Uhriibacteriota</taxon>
    </lineage>
</organism>
<accession>A0A1F7UY27</accession>
<reference evidence="1 2" key="1">
    <citation type="journal article" date="2016" name="Nat. Commun.">
        <title>Thousands of microbial genomes shed light on interconnected biogeochemical processes in an aquifer system.</title>
        <authorList>
            <person name="Anantharaman K."/>
            <person name="Brown C.T."/>
            <person name="Hug L.A."/>
            <person name="Sharon I."/>
            <person name="Castelle C.J."/>
            <person name="Probst A.J."/>
            <person name="Thomas B.C."/>
            <person name="Singh A."/>
            <person name="Wilkins M.J."/>
            <person name="Karaoz U."/>
            <person name="Brodie E.L."/>
            <person name="Williams K.H."/>
            <person name="Hubbard S.S."/>
            <person name="Banfield J.F."/>
        </authorList>
    </citation>
    <scope>NUCLEOTIDE SEQUENCE [LARGE SCALE GENOMIC DNA]</scope>
</reference>
<evidence type="ECO:0000313" key="2">
    <source>
        <dbReference type="Proteomes" id="UP000176932"/>
    </source>
</evidence>
<dbReference type="EMBL" id="MGEL01000064">
    <property type="protein sequence ID" value="OGL82664.1"/>
    <property type="molecule type" value="Genomic_DNA"/>
</dbReference>
<comment type="caution">
    <text evidence="1">The sequence shown here is derived from an EMBL/GenBank/DDBJ whole genome shotgun (WGS) entry which is preliminary data.</text>
</comment>
<evidence type="ECO:0000313" key="1">
    <source>
        <dbReference type="EMBL" id="OGL82664.1"/>
    </source>
</evidence>
<name>A0A1F7UY27_9BACT</name>
<dbReference type="Proteomes" id="UP000176932">
    <property type="component" value="Unassembled WGS sequence"/>
</dbReference>
<dbReference type="AlphaFoldDB" id="A0A1F7UY27"/>
<proteinExistence type="predicted"/>
<sequence>MNTHVFFASVCVAAAIVGLLVSPRLRAIVSDVSYGRTTAPYRASCALMVTLEDFQRACPSSAKRAGLRVMPVFLRTDTVSKCSMSINAEGAATLYMVVDSFSSSEQAEERMQDRTHDGVVTDRQVLGIEGEESAYDTLRSTRNLLFQRDYLYAEVTPTGGGLCPGEELFDLGRSLYQRMTIMPPHAL</sequence>
<gene>
    <name evidence="1" type="ORF">A3B32_00150</name>
</gene>